<dbReference type="CDD" id="cd23023">
    <property type="entry name" value="zf-HIT_BCD1"/>
    <property type="match status" value="1"/>
</dbReference>
<comment type="function">
    <text evidence="8">Required for box C/D snoRNAs accumulation involved in snoRNA processing, snoRNA transport to the nucleolus and ribosome biogenesis.</text>
</comment>
<evidence type="ECO:0000259" key="15">
    <source>
        <dbReference type="PROSITE" id="PS51083"/>
    </source>
</evidence>
<feature type="region of interest" description="Disordered" evidence="14">
    <location>
        <begin position="94"/>
        <end position="125"/>
    </location>
</feature>
<dbReference type="GO" id="GO:0048254">
    <property type="term" value="P:snoRNA localization"/>
    <property type="evidence" value="ECO:0007669"/>
    <property type="project" value="TreeGrafter"/>
</dbReference>
<evidence type="ECO:0000256" key="11">
    <source>
        <dbReference type="ARBA" id="ARBA00068630"/>
    </source>
</evidence>
<dbReference type="GO" id="GO:0008270">
    <property type="term" value="F:zinc ion binding"/>
    <property type="evidence" value="ECO:0007669"/>
    <property type="project" value="UniProtKB-UniRule"/>
</dbReference>
<dbReference type="FunFam" id="3.30.60.190:FF:000001">
    <property type="entry name" value="box C/D snoRNA protein 1"/>
    <property type="match status" value="1"/>
</dbReference>
<keyword evidence="3" id="KW-0597">Phosphoprotein</keyword>
<dbReference type="InterPro" id="IPR057721">
    <property type="entry name" value="BCD1_alpha/beta"/>
</dbReference>
<dbReference type="PROSITE" id="PS51083">
    <property type="entry name" value="ZF_HIT"/>
    <property type="match status" value="1"/>
</dbReference>
<dbReference type="Proteomes" id="UP001392437">
    <property type="component" value="Unassembled WGS sequence"/>
</dbReference>
<keyword evidence="1" id="KW-1017">Isopeptide bond</keyword>
<dbReference type="InterPro" id="IPR007529">
    <property type="entry name" value="Znf_HIT"/>
</dbReference>
<name>A0AAW0R7K2_9PEZI</name>
<evidence type="ECO:0000256" key="4">
    <source>
        <dbReference type="ARBA" id="ARBA00022723"/>
    </source>
</evidence>
<evidence type="ECO:0000256" key="3">
    <source>
        <dbReference type="ARBA" id="ARBA00022553"/>
    </source>
</evidence>
<dbReference type="Pfam" id="PF04438">
    <property type="entry name" value="zf-HIT"/>
    <property type="match status" value="1"/>
</dbReference>
<comment type="caution">
    <text evidence="16">The sequence shown here is derived from an EMBL/GenBank/DDBJ whole genome shotgun (WGS) entry which is preliminary data.</text>
</comment>
<keyword evidence="2" id="KW-0690">Ribosome biogenesis</keyword>
<dbReference type="GO" id="GO:0000492">
    <property type="term" value="P:box C/D snoRNP assembly"/>
    <property type="evidence" value="ECO:0007669"/>
    <property type="project" value="TreeGrafter"/>
</dbReference>
<keyword evidence="6" id="KW-0862">Zinc</keyword>
<evidence type="ECO:0000313" key="17">
    <source>
        <dbReference type="Proteomes" id="UP001392437"/>
    </source>
</evidence>
<dbReference type="EMBL" id="JAQQWP010000002">
    <property type="protein sequence ID" value="KAK8129862.1"/>
    <property type="molecule type" value="Genomic_DNA"/>
</dbReference>
<dbReference type="GO" id="GO:0005634">
    <property type="term" value="C:nucleus"/>
    <property type="evidence" value="ECO:0007669"/>
    <property type="project" value="TreeGrafter"/>
</dbReference>
<comment type="similarity">
    <text evidence="9">Belongs to the BCD1 family.</text>
</comment>
<dbReference type="Gene3D" id="3.30.60.190">
    <property type="match status" value="1"/>
</dbReference>
<dbReference type="SUPFAM" id="SSF144232">
    <property type="entry name" value="HIT/MYND zinc finger-like"/>
    <property type="match status" value="1"/>
</dbReference>
<keyword evidence="17" id="KW-1185">Reference proteome</keyword>
<feature type="region of interest" description="Disordered" evidence="14">
    <location>
        <begin position="261"/>
        <end position="284"/>
    </location>
</feature>
<keyword evidence="7" id="KW-0832">Ubl conjugation</keyword>
<reference evidence="16 17" key="1">
    <citation type="submission" date="2023-01" db="EMBL/GenBank/DDBJ databases">
        <title>Analysis of 21 Apiospora genomes using comparative genomics revels a genus with tremendous synthesis potential of carbohydrate active enzymes and secondary metabolites.</title>
        <authorList>
            <person name="Sorensen T."/>
        </authorList>
    </citation>
    <scope>NUCLEOTIDE SEQUENCE [LARGE SCALE GENOMIC DNA]</scope>
    <source>
        <strain evidence="16 17">CBS 117206</strain>
    </source>
</reference>
<dbReference type="PANTHER" id="PTHR13483">
    <property type="entry name" value="BOX C_D SNORNA PROTEIN 1-RELATED"/>
    <property type="match status" value="1"/>
</dbReference>
<dbReference type="GO" id="GO:0070761">
    <property type="term" value="C:pre-snoRNP complex"/>
    <property type="evidence" value="ECO:0007669"/>
    <property type="project" value="TreeGrafter"/>
</dbReference>
<dbReference type="InterPro" id="IPR051639">
    <property type="entry name" value="BCD1"/>
</dbReference>
<evidence type="ECO:0000256" key="14">
    <source>
        <dbReference type="SAM" id="MobiDB-lite"/>
    </source>
</evidence>
<evidence type="ECO:0000256" key="10">
    <source>
        <dbReference type="ARBA" id="ARBA00061949"/>
    </source>
</evidence>
<feature type="compositionally biased region" description="Acidic residues" evidence="14">
    <location>
        <begin position="372"/>
        <end position="387"/>
    </location>
</feature>
<evidence type="ECO:0000256" key="8">
    <source>
        <dbReference type="ARBA" id="ARBA00049598"/>
    </source>
</evidence>
<sequence>MDPLLTSLCGICHVREPKYKCPRCGANTCSLACVKKHKKWSSCNGQRDATVYVPPAKLRTDAGIDHDYNFLTKIERSLEQTEKLLIHERGILPERVQQTERSNGPPNKKTRLNKGQSRGRTTLEGDTRSWARAALKKLNALDITVKHQPYGMSRHKNNTTSFNRRSQTINWQPEKMLNKTLDNEAMYLGYSDCREYHRRSQMSKKEKDEEKRQEKKDNEDTTAGAGETDEGGNGNAIFSGQDWESTAWAAAAITGQKTSSYWFTSAPQGNPKKRSERQRRAEKAKDDYQFYFHVPGTPSREPQKLIPIKADDTLASVLAGLEVLEFPTIFVIPAGMRLPPGYRLAKRITSSTPQRDSRLPQKRKAEGLVEYDTSEEEGQVAEADGDGGDGSGTRRRHHQ</sequence>
<feature type="region of interest" description="Disordered" evidence="14">
    <location>
        <begin position="349"/>
        <end position="399"/>
    </location>
</feature>
<dbReference type="Pfam" id="PF25790">
    <property type="entry name" value="BCD1"/>
    <property type="match status" value="1"/>
</dbReference>
<protein>
    <recommendedName>
        <fullName evidence="11">Box C/D snoRNA protein 1</fullName>
    </recommendedName>
    <alternativeName>
        <fullName evidence="12">Zinc finger HIT domain-containing protein 6</fullName>
    </alternativeName>
</protein>
<gene>
    <name evidence="16" type="ORF">PG999_002242</name>
</gene>
<comment type="subunit">
    <text evidence="10">Interacts with FBL, SNU13, NOP58, NUFIP1, RUVBL1, RUVBL2 and TAF9. Interacts (via HIT-type zinc finger) with the RUVBL1/RUVBL2 complex in the presence of ADP.</text>
</comment>
<feature type="compositionally biased region" description="Basic and acidic residues" evidence="14">
    <location>
        <begin position="203"/>
        <end position="219"/>
    </location>
</feature>
<organism evidence="16 17">
    <name type="scientific">Apiospora kogelbergensis</name>
    <dbReference type="NCBI Taxonomy" id="1337665"/>
    <lineage>
        <taxon>Eukaryota</taxon>
        <taxon>Fungi</taxon>
        <taxon>Dikarya</taxon>
        <taxon>Ascomycota</taxon>
        <taxon>Pezizomycotina</taxon>
        <taxon>Sordariomycetes</taxon>
        <taxon>Xylariomycetidae</taxon>
        <taxon>Amphisphaeriales</taxon>
        <taxon>Apiosporaceae</taxon>
        <taxon>Apiospora</taxon>
    </lineage>
</organism>
<keyword evidence="5 13" id="KW-0863">Zinc-finger</keyword>
<dbReference type="PANTHER" id="PTHR13483:SF11">
    <property type="entry name" value="ZINC FINGER HIT DOMAIN-CONTAINING PROTEIN 3"/>
    <property type="match status" value="1"/>
</dbReference>
<evidence type="ECO:0000313" key="16">
    <source>
        <dbReference type="EMBL" id="KAK8129862.1"/>
    </source>
</evidence>
<evidence type="ECO:0000256" key="1">
    <source>
        <dbReference type="ARBA" id="ARBA00022499"/>
    </source>
</evidence>
<evidence type="ECO:0000256" key="7">
    <source>
        <dbReference type="ARBA" id="ARBA00022843"/>
    </source>
</evidence>
<proteinExistence type="inferred from homology"/>
<evidence type="ECO:0000256" key="5">
    <source>
        <dbReference type="ARBA" id="ARBA00022771"/>
    </source>
</evidence>
<evidence type="ECO:0000256" key="12">
    <source>
        <dbReference type="ARBA" id="ARBA00077531"/>
    </source>
</evidence>
<feature type="region of interest" description="Disordered" evidence="14">
    <location>
        <begin position="197"/>
        <end position="239"/>
    </location>
</feature>
<dbReference type="AlphaFoldDB" id="A0AAW0R7K2"/>
<evidence type="ECO:0000256" key="9">
    <source>
        <dbReference type="ARBA" id="ARBA00049654"/>
    </source>
</evidence>
<accession>A0AAW0R7K2</accession>
<evidence type="ECO:0000256" key="6">
    <source>
        <dbReference type="ARBA" id="ARBA00022833"/>
    </source>
</evidence>
<evidence type="ECO:0000256" key="13">
    <source>
        <dbReference type="PROSITE-ProRule" id="PRU00453"/>
    </source>
</evidence>
<feature type="domain" description="HIT-type" evidence="15">
    <location>
        <begin position="9"/>
        <end position="43"/>
    </location>
</feature>
<keyword evidence="4" id="KW-0479">Metal-binding</keyword>
<evidence type="ECO:0000256" key="2">
    <source>
        <dbReference type="ARBA" id="ARBA00022517"/>
    </source>
</evidence>
<feature type="compositionally biased region" description="Basic and acidic residues" evidence="14">
    <location>
        <begin position="355"/>
        <end position="367"/>
    </location>
</feature>
<dbReference type="GO" id="GO:0000463">
    <property type="term" value="P:maturation of LSU-rRNA from tricistronic rRNA transcript (SSU-rRNA, 5.8S rRNA, LSU-rRNA)"/>
    <property type="evidence" value="ECO:0007669"/>
    <property type="project" value="TreeGrafter"/>
</dbReference>